<dbReference type="Proteomes" id="UP000199473">
    <property type="component" value="Unassembled WGS sequence"/>
</dbReference>
<comment type="similarity">
    <text evidence="1">Belongs to the short-chain dehydrogenases/reductases (SDR) family.</text>
</comment>
<dbReference type="PANTHER" id="PTHR42879">
    <property type="entry name" value="3-OXOACYL-(ACYL-CARRIER-PROTEIN) REDUCTASE"/>
    <property type="match status" value="1"/>
</dbReference>
<keyword evidence="4" id="KW-1185">Reference proteome</keyword>
<dbReference type="STRING" id="1123062.SAMN02745775_10777"/>
<dbReference type="Pfam" id="PF13561">
    <property type="entry name" value="adh_short_C2"/>
    <property type="match status" value="1"/>
</dbReference>
<dbReference type="PRINTS" id="PR00081">
    <property type="entry name" value="GDHRDH"/>
</dbReference>
<reference evidence="3 4" key="1">
    <citation type="submission" date="2016-10" db="EMBL/GenBank/DDBJ databases">
        <authorList>
            <person name="de Groot N.N."/>
        </authorList>
    </citation>
    <scope>NUCLEOTIDE SEQUENCE [LARGE SCALE GENOMIC DNA]</scope>
    <source>
        <strain evidence="3 4">DSM 19981</strain>
    </source>
</reference>
<dbReference type="InterPro" id="IPR050259">
    <property type="entry name" value="SDR"/>
</dbReference>
<sequence>MDLRIKDDLALVVGGSDGIGLATAKALAEDGARVTIASRDATALAGVATGLGMDHIACDATQAESVESLVSTWESRHDRLDILVMAVGGSHRSPFEKLTDDQWRQNWEFNILATVRVVRGLLPALRRAGGARVVLFGAAGARMPYAEQIVSNVHKAGHIALVKTLAAELIPEGIRVNAVSPGRTITRLWRNRAATMAKAEGTTEEAILARFAEDIPLGRFGAAEEIADVAAFLASPRSSYVVGQSVAADGGIGRGLL</sequence>
<dbReference type="FunFam" id="3.40.50.720:FF:000084">
    <property type="entry name" value="Short-chain dehydrogenase reductase"/>
    <property type="match status" value="1"/>
</dbReference>
<accession>A0A1I4C9M9</accession>
<dbReference type="InterPro" id="IPR057326">
    <property type="entry name" value="KR_dom"/>
</dbReference>
<evidence type="ECO:0000256" key="1">
    <source>
        <dbReference type="ARBA" id="ARBA00006484"/>
    </source>
</evidence>
<evidence type="ECO:0000313" key="3">
    <source>
        <dbReference type="EMBL" id="SFK77888.1"/>
    </source>
</evidence>
<evidence type="ECO:0000259" key="2">
    <source>
        <dbReference type="SMART" id="SM00822"/>
    </source>
</evidence>
<gene>
    <name evidence="3" type="ORF">SAMN02745775_10777</name>
</gene>
<name>A0A1I4C9M9_9PROT</name>
<organism evidence="3 4">
    <name type="scientific">Falsiroseomonas stagni DSM 19981</name>
    <dbReference type="NCBI Taxonomy" id="1123062"/>
    <lineage>
        <taxon>Bacteria</taxon>
        <taxon>Pseudomonadati</taxon>
        <taxon>Pseudomonadota</taxon>
        <taxon>Alphaproteobacteria</taxon>
        <taxon>Acetobacterales</taxon>
        <taxon>Roseomonadaceae</taxon>
        <taxon>Falsiroseomonas</taxon>
    </lineage>
</organism>
<protein>
    <submittedName>
        <fullName evidence="3">3-oxoacyl-[acyl-carrier protein] reductase</fullName>
    </submittedName>
</protein>
<dbReference type="RefSeq" id="WP_092961273.1">
    <property type="nucleotide sequence ID" value="NZ_FOSQ01000007.1"/>
</dbReference>
<evidence type="ECO:0000313" key="4">
    <source>
        <dbReference type="Proteomes" id="UP000199473"/>
    </source>
</evidence>
<dbReference type="Gene3D" id="3.40.50.720">
    <property type="entry name" value="NAD(P)-binding Rossmann-like Domain"/>
    <property type="match status" value="1"/>
</dbReference>
<dbReference type="InterPro" id="IPR036291">
    <property type="entry name" value="NAD(P)-bd_dom_sf"/>
</dbReference>
<dbReference type="SUPFAM" id="SSF51735">
    <property type="entry name" value="NAD(P)-binding Rossmann-fold domains"/>
    <property type="match status" value="1"/>
</dbReference>
<dbReference type="PANTHER" id="PTHR42879:SF6">
    <property type="entry name" value="NADPH-DEPENDENT REDUCTASE BACG"/>
    <property type="match status" value="1"/>
</dbReference>
<dbReference type="AlphaFoldDB" id="A0A1I4C9M9"/>
<dbReference type="OrthoDB" id="9793325at2"/>
<feature type="domain" description="Ketoreductase" evidence="2">
    <location>
        <begin position="8"/>
        <end position="182"/>
    </location>
</feature>
<dbReference type="EMBL" id="FOSQ01000007">
    <property type="protein sequence ID" value="SFK77888.1"/>
    <property type="molecule type" value="Genomic_DNA"/>
</dbReference>
<proteinExistence type="inferred from homology"/>
<dbReference type="SMART" id="SM00822">
    <property type="entry name" value="PKS_KR"/>
    <property type="match status" value="1"/>
</dbReference>
<dbReference type="InterPro" id="IPR002347">
    <property type="entry name" value="SDR_fam"/>
</dbReference>